<accession>A0A6M2DCJ4</accession>
<dbReference type="EMBL" id="GHWJ01009930">
    <property type="protein sequence ID" value="NOV42667.1"/>
    <property type="molecule type" value="Transcribed_RNA"/>
</dbReference>
<dbReference type="AlphaFoldDB" id="A0A6M2DCJ4"/>
<protein>
    <submittedName>
        <fullName evidence="1">Putative secreted protein salivary gland overexpressed</fullName>
    </submittedName>
</protein>
<organism evidence="1">
    <name type="scientific">Rhipicephalus microplus</name>
    <name type="common">Cattle tick</name>
    <name type="synonym">Boophilus microplus</name>
    <dbReference type="NCBI Taxonomy" id="6941"/>
    <lineage>
        <taxon>Eukaryota</taxon>
        <taxon>Metazoa</taxon>
        <taxon>Ecdysozoa</taxon>
        <taxon>Arthropoda</taxon>
        <taxon>Chelicerata</taxon>
        <taxon>Arachnida</taxon>
        <taxon>Acari</taxon>
        <taxon>Parasitiformes</taxon>
        <taxon>Ixodida</taxon>
        <taxon>Ixodoidea</taxon>
        <taxon>Ixodidae</taxon>
        <taxon>Rhipicephalinae</taxon>
        <taxon>Rhipicephalus</taxon>
        <taxon>Boophilus</taxon>
    </lineage>
</organism>
<evidence type="ECO:0000313" key="1">
    <source>
        <dbReference type="EMBL" id="NOV42667.1"/>
    </source>
</evidence>
<name>A0A6M2DCJ4_RHIMP</name>
<reference evidence="1" key="1">
    <citation type="submission" date="2019-09" db="EMBL/GenBank/DDBJ databases">
        <title>Organ-specific transcriptomic study of the physiology of the cattle tick, Rhipicephalus microplus.</title>
        <authorList>
            <person name="Tirloni L."/>
            <person name="Braz G."/>
            <person name="Gandara A.C.P."/>
            <person name="Sabadin G.A."/>
            <person name="da Silva R.M."/>
            <person name="Guizzo M.G."/>
            <person name="Machado J.A."/>
            <person name="Costa E.P."/>
            <person name="Gomes H.F."/>
            <person name="Moraes J."/>
            <person name="Mota M.B.S."/>
            <person name="Mesquita R.D."/>
            <person name="Alvarenga P.H."/>
            <person name="Alves F."/>
            <person name="Seixas A."/>
            <person name="da Fonseca R.N."/>
            <person name="Fogaca A."/>
            <person name="Logullo C."/>
            <person name="Tanaka A."/>
            <person name="Daffre S."/>
            <person name="Termignoni C."/>
            <person name="Vaz I.S.Jr."/>
            <person name="Oliveira P.L."/>
            <person name="Ribeiro J.M."/>
        </authorList>
    </citation>
    <scope>NUCLEOTIDE SEQUENCE</scope>
    <source>
        <strain evidence="1">Porto Alegre</strain>
    </source>
</reference>
<sequence length="122" mass="13888">MVVHVSFYFPSGIAAFISRSLFYATEHTAAIAIVLENLCAHRNTVSHRQCTWWSFTRGDNRTDKRHACLIISKRRNVFERHGHYSRVVANDAVYGPCASDHIYGACQRTLLADKRSCEGSQR</sequence>
<proteinExistence type="predicted"/>